<dbReference type="Proteomes" id="UP000269883">
    <property type="component" value="Chromosome"/>
</dbReference>
<feature type="transmembrane region" description="Helical" evidence="1">
    <location>
        <begin position="37"/>
        <end position="55"/>
    </location>
</feature>
<dbReference type="OrthoDB" id="5451070at2"/>
<evidence type="ECO:0000313" key="2">
    <source>
        <dbReference type="EMBL" id="BBD06954.1"/>
    </source>
</evidence>
<accession>A0A2Z6AUP2</accession>
<evidence type="ECO:0008006" key="4">
    <source>
        <dbReference type="Google" id="ProtNLM"/>
    </source>
</evidence>
<feature type="transmembrane region" description="Helical" evidence="1">
    <location>
        <begin position="67"/>
        <end position="85"/>
    </location>
</feature>
<feature type="transmembrane region" description="Helical" evidence="1">
    <location>
        <begin position="105"/>
        <end position="123"/>
    </location>
</feature>
<reference evidence="2 3" key="1">
    <citation type="journal article" date="2018" name="Sci. Adv.">
        <title>Multi-heme cytochromes provide a pathway for survival in energy-limited environments.</title>
        <authorList>
            <person name="Deng X."/>
            <person name="Dohmae N."/>
            <person name="Nealson K.H."/>
            <person name="Hashimoto K."/>
            <person name="Okamoto A."/>
        </authorList>
    </citation>
    <scope>NUCLEOTIDE SEQUENCE [LARGE SCALE GENOMIC DNA]</scope>
    <source>
        <strain evidence="2 3">IS5</strain>
    </source>
</reference>
<evidence type="ECO:0000256" key="1">
    <source>
        <dbReference type="SAM" id="Phobius"/>
    </source>
</evidence>
<protein>
    <recommendedName>
        <fullName evidence="4">DUF3100 domain-containing protein</fullName>
    </recommendedName>
</protein>
<keyword evidence="1" id="KW-1133">Transmembrane helix</keyword>
<feature type="transmembrane region" description="Helical" evidence="1">
    <location>
        <begin position="12"/>
        <end position="31"/>
    </location>
</feature>
<dbReference type="Pfam" id="PF11299">
    <property type="entry name" value="DUF3100"/>
    <property type="match status" value="1"/>
</dbReference>
<feature type="transmembrane region" description="Helical" evidence="1">
    <location>
        <begin position="225"/>
        <end position="246"/>
    </location>
</feature>
<dbReference type="InterPro" id="IPR021450">
    <property type="entry name" value="DUF3100"/>
</dbReference>
<keyword evidence="1" id="KW-0472">Membrane</keyword>
<organism evidence="2 3">
    <name type="scientific">Desulfovibrio ferrophilus</name>
    <dbReference type="NCBI Taxonomy" id="241368"/>
    <lineage>
        <taxon>Bacteria</taxon>
        <taxon>Pseudomonadati</taxon>
        <taxon>Thermodesulfobacteriota</taxon>
        <taxon>Desulfovibrionia</taxon>
        <taxon>Desulfovibrionales</taxon>
        <taxon>Desulfovibrionaceae</taxon>
        <taxon>Desulfovibrio</taxon>
    </lineage>
</organism>
<evidence type="ECO:0000313" key="3">
    <source>
        <dbReference type="Proteomes" id="UP000269883"/>
    </source>
</evidence>
<dbReference type="RefSeq" id="WP_126375745.1">
    <property type="nucleotide sequence ID" value="NZ_AP017378.1"/>
</dbReference>
<keyword evidence="3" id="KW-1185">Reference proteome</keyword>
<sequence length="266" mass="28317">MSDAVKNVKLHLVVLGLVVVSELIGIVAFKVGPGKLVLLPMLYAMFMGIFTGPKFTKIFKEKEMIQASTLVGLTLLLLMARYGTLVGPKFYEILKAGPALVLQEFGNIATLFIGIPIAIYLGLKREAVGAAHSIAREPNVALIGDIYGLDSAEGRGVMGVYICGTVFGTIFFGLLASFLAAFNIFHPYALAMASGVGSASMMTASIGSLSACYPEMAENIQAFGVASNTLSGLDGVYMSLILALPISNKLYAYLYKLKYKTSEVEA</sequence>
<proteinExistence type="predicted"/>
<feature type="transmembrane region" description="Helical" evidence="1">
    <location>
        <begin position="188"/>
        <end position="213"/>
    </location>
</feature>
<dbReference type="AlphaFoldDB" id="A0A2Z6AUP2"/>
<name>A0A2Z6AUP2_9BACT</name>
<gene>
    <name evidence="2" type="ORF">DFE_0228</name>
</gene>
<dbReference type="KEGG" id="dfl:DFE_0228"/>
<keyword evidence="1" id="KW-0812">Transmembrane</keyword>
<dbReference type="EMBL" id="AP017378">
    <property type="protein sequence ID" value="BBD06954.1"/>
    <property type="molecule type" value="Genomic_DNA"/>
</dbReference>
<feature type="transmembrane region" description="Helical" evidence="1">
    <location>
        <begin position="159"/>
        <end position="182"/>
    </location>
</feature>